<dbReference type="PROSITE" id="PS51257">
    <property type="entry name" value="PROKAR_LIPOPROTEIN"/>
    <property type="match status" value="1"/>
</dbReference>
<dbReference type="EMBL" id="JAULSN010000010">
    <property type="protein sequence ID" value="KAK3361980.1"/>
    <property type="molecule type" value="Genomic_DNA"/>
</dbReference>
<name>A0AAE0JUW8_9PEZI</name>
<feature type="transmembrane region" description="Helical" evidence="1">
    <location>
        <begin position="17"/>
        <end position="38"/>
    </location>
</feature>
<comment type="caution">
    <text evidence="2">The sequence shown here is derived from an EMBL/GenBank/DDBJ whole genome shotgun (WGS) entry which is preliminary data.</text>
</comment>
<sequence length="101" mass="11964">MKTVVRVRSYMLPPPNFFWQTALLSFIIVIACRCFIILQKQRKLSWTIALGTETLSNYPELSETKEDQVERQYRRLWGTDLACLQRSHTVVERNKQIILSF</sequence>
<proteinExistence type="predicted"/>
<accession>A0AAE0JUW8</accession>
<keyword evidence="3" id="KW-1185">Reference proteome</keyword>
<reference evidence="2" key="1">
    <citation type="journal article" date="2023" name="Mol. Phylogenet. Evol.">
        <title>Genome-scale phylogeny and comparative genomics of the fungal order Sordariales.</title>
        <authorList>
            <person name="Hensen N."/>
            <person name="Bonometti L."/>
            <person name="Westerberg I."/>
            <person name="Brannstrom I.O."/>
            <person name="Guillou S."/>
            <person name="Cros-Aarteil S."/>
            <person name="Calhoun S."/>
            <person name="Haridas S."/>
            <person name="Kuo A."/>
            <person name="Mondo S."/>
            <person name="Pangilinan J."/>
            <person name="Riley R."/>
            <person name="LaButti K."/>
            <person name="Andreopoulos B."/>
            <person name="Lipzen A."/>
            <person name="Chen C."/>
            <person name="Yan M."/>
            <person name="Daum C."/>
            <person name="Ng V."/>
            <person name="Clum A."/>
            <person name="Steindorff A."/>
            <person name="Ohm R.A."/>
            <person name="Martin F."/>
            <person name="Silar P."/>
            <person name="Natvig D.O."/>
            <person name="Lalanne C."/>
            <person name="Gautier V."/>
            <person name="Ament-Velasquez S.L."/>
            <person name="Kruys A."/>
            <person name="Hutchinson M.I."/>
            <person name="Powell A.J."/>
            <person name="Barry K."/>
            <person name="Miller A.N."/>
            <person name="Grigoriev I.V."/>
            <person name="Debuchy R."/>
            <person name="Gladieux P."/>
            <person name="Hiltunen Thoren M."/>
            <person name="Johannesson H."/>
        </authorList>
    </citation>
    <scope>NUCLEOTIDE SEQUENCE</scope>
    <source>
        <strain evidence="2">CBS 958.72</strain>
    </source>
</reference>
<gene>
    <name evidence="2" type="ORF">B0T24DRAFT_99147</name>
</gene>
<protein>
    <submittedName>
        <fullName evidence="2">Uncharacterized protein</fullName>
    </submittedName>
</protein>
<evidence type="ECO:0000256" key="1">
    <source>
        <dbReference type="SAM" id="Phobius"/>
    </source>
</evidence>
<evidence type="ECO:0000313" key="3">
    <source>
        <dbReference type="Proteomes" id="UP001287356"/>
    </source>
</evidence>
<keyword evidence="1" id="KW-0472">Membrane</keyword>
<organism evidence="2 3">
    <name type="scientific">Lasiosphaeria ovina</name>
    <dbReference type="NCBI Taxonomy" id="92902"/>
    <lineage>
        <taxon>Eukaryota</taxon>
        <taxon>Fungi</taxon>
        <taxon>Dikarya</taxon>
        <taxon>Ascomycota</taxon>
        <taxon>Pezizomycotina</taxon>
        <taxon>Sordariomycetes</taxon>
        <taxon>Sordariomycetidae</taxon>
        <taxon>Sordariales</taxon>
        <taxon>Lasiosphaeriaceae</taxon>
        <taxon>Lasiosphaeria</taxon>
    </lineage>
</organism>
<evidence type="ECO:0000313" key="2">
    <source>
        <dbReference type="EMBL" id="KAK3361980.1"/>
    </source>
</evidence>
<keyword evidence="1" id="KW-1133">Transmembrane helix</keyword>
<keyword evidence="1" id="KW-0812">Transmembrane</keyword>
<dbReference type="Proteomes" id="UP001287356">
    <property type="component" value="Unassembled WGS sequence"/>
</dbReference>
<reference evidence="2" key="2">
    <citation type="submission" date="2023-06" db="EMBL/GenBank/DDBJ databases">
        <authorList>
            <consortium name="Lawrence Berkeley National Laboratory"/>
            <person name="Haridas S."/>
            <person name="Hensen N."/>
            <person name="Bonometti L."/>
            <person name="Westerberg I."/>
            <person name="Brannstrom I.O."/>
            <person name="Guillou S."/>
            <person name="Cros-Aarteil S."/>
            <person name="Calhoun S."/>
            <person name="Kuo A."/>
            <person name="Mondo S."/>
            <person name="Pangilinan J."/>
            <person name="Riley R."/>
            <person name="Labutti K."/>
            <person name="Andreopoulos B."/>
            <person name="Lipzen A."/>
            <person name="Chen C."/>
            <person name="Yanf M."/>
            <person name="Daum C."/>
            <person name="Ng V."/>
            <person name="Clum A."/>
            <person name="Steindorff A."/>
            <person name="Ohm R."/>
            <person name="Martin F."/>
            <person name="Silar P."/>
            <person name="Natvig D."/>
            <person name="Lalanne C."/>
            <person name="Gautier V."/>
            <person name="Ament-Velasquez S.L."/>
            <person name="Kruys A."/>
            <person name="Hutchinson M.I."/>
            <person name="Powell A.J."/>
            <person name="Barry K."/>
            <person name="Miller A.N."/>
            <person name="Grigoriev I.V."/>
            <person name="Debuchy R."/>
            <person name="Gladieux P."/>
            <person name="Thoren M.H."/>
            <person name="Johannesson H."/>
        </authorList>
    </citation>
    <scope>NUCLEOTIDE SEQUENCE</scope>
    <source>
        <strain evidence="2">CBS 958.72</strain>
    </source>
</reference>
<dbReference type="AlphaFoldDB" id="A0AAE0JUW8"/>